<sequence length="162" mass="18167">MSSEQRVDESAPRHRLHGPLLKPPRLLFSQESRAVRTQNLTVYLVYYVLSALTSAITLITLSGTLWFSILVLIISLVSIPFQYFLFDGAKKSIPEKVEYWIKFSMFVSAPYLIIILVIRLLNLNLDAIITVLALAALLYCIRTIKYFHAELVGGAPPSAPTA</sequence>
<comment type="caution">
    <text evidence="2">The sequence shown here is derived from an EMBL/GenBank/DDBJ whole genome shotgun (WGS) entry which is preliminary data.</text>
</comment>
<evidence type="ECO:0000313" key="3">
    <source>
        <dbReference type="Proteomes" id="UP000494165"/>
    </source>
</evidence>
<protein>
    <submittedName>
        <fullName evidence="2">Uncharacterized protein</fullName>
    </submittedName>
</protein>
<feature type="transmembrane region" description="Helical" evidence="1">
    <location>
        <begin position="40"/>
        <end position="59"/>
    </location>
</feature>
<dbReference type="Proteomes" id="UP000494165">
    <property type="component" value="Unassembled WGS sequence"/>
</dbReference>
<proteinExistence type="predicted"/>
<dbReference type="AlphaFoldDB" id="A0A8S1CB46"/>
<name>A0A8S1CB46_9INSE</name>
<feature type="transmembrane region" description="Helical" evidence="1">
    <location>
        <begin position="97"/>
        <end position="118"/>
    </location>
</feature>
<feature type="transmembrane region" description="Helical" evidence="1">
    <location>
        <begin position="65"/>
        <end position="85"/>
    </location>
</feature>
<keyword evidence="3" id="KW-1185">Reference proteome</keyword>
<organism evidence="2 3">
    <name type="scientific">Cloeon dipterum</name>
    <dbReference type="NCBI Taxonomy" id="197152"/>
    <lineage>
        <taxon>Eukaryota</taxon>
        <taxon>Metazoa</taxon>
        <taxon>Ecdysozoa</taxon>
        <taxon>Arthropoda</taxon>
        <taxon>Hexapoda</taxon>
        <taxon>Insecta</taxon>
        <taxon>Pterygota</taxon>
        <taxon>Palaeoptera</taxon>
        <taxon>Ephemeroptera</taxon>
        <taxon>Pisciforma</taxon>
        <taxon>Baetidae</taxon>
        <taxon>Cloeon</taxon>
    </lineage>
</organism>
<gene>
    <name evidence="2" type="ORF">CLODIP_2_CD15997</name>
</gene>
<accession>A0A8S1CB46</accession>
<feature type="transmembrane region" description="Helical" evidence="1">
    <location>
        <begin position="124"/>
        <end position="141"/>
    </location>
</feature>
<keyword evidence="1" id="KW-1133">Transmembrane helix</keyword>
<reference evidence="2 3" key="1">
    <citation type="submission" date="2020-04" db="EMBL/GenBank/DDBJ databases">
        <authorList>
            <person name="Alioto T."/>
            <person name="Alioto T."/>
            <person name="Gomez Garrido J."/>
        </authorList>
    </citation>
    <scope>NUCLEOTIDE SEQUENCE [LARGE SCALE GENOMIC DNA]</scope>
</reference>
<evidence type="ECO:0000256" key="1">
    <source>
        <dbReference type="SAM" id="Phobius"/>
    </source>
</evidence>
<keyword evidence="1" id="KW-0812">Transmembrane</keyword>
<dbReference type="EMBL" id="CADEPI010000026">
    <property type="protein sequence ID" value="CAB3366707.1"/>
    <property type="molecule type" value="Genomic_DNA"/>
</dbReference>
<keyword evidence="1" id="KW-0472">Membrane</keyword>
<evidence type="ECO:0000313" key="2">
    <source>
        <dbReference type="EMBL" id="CAB3366707.1"/>
    </source>
</evidence>